<dbReference type="SUPFAM" id="SSF53474">
    <property type="entry name" value="alpha/beta-Hydrolases"/>
    <property type="match status" value="1"/>
</dbReference>
<dbReference type="Gene3D" id="3.40.50.1820">
    <property type="entry name" value="alpha/beta hydrolase"/>
    <property type="match status" value="1"/>
</dbReference>
<proteinExistence type="inferred from homology"/>
<dbReference type="RefSeq" id="WP_143116387.1">
    <property type="nucleotide sequence ID" value="NZ_FOFR01000021.1"/>
</dbReference>
<evidence type="ECO:0000259" key="5">
    <source>
        <dbReference type="Pfam" id="PF08386"/>
    </source>
</evidence>
<dbReference type="OrthoDB" id="9796770at2"/>
<dbReference type="Pfam" id="PF00561">
    <property type="entry name" value="Abhydrolase_1"/>
    <property type="match status" value="1"/>
</dbReference>
<dbReference type="STRING" id="402600.SAMN05216188_121111"/>
<feature type="domain" description="AB hydrolase-1" evidence="4">
    <location>
        <begin position="79"/>
        <end position="203"/>
    </location>
</feature>
<feature type="domain" description="Peptidase S33 tripeptidyl aminopeptidase-like C-terminal" evidence="5">
    <location>
        <begin position="370"/>
        <end position="470"/>
    </location>
</feature>
<dbReference type="InterPro" id="IPR051601">
    <property type="entry name" value="Serine_prot/Carboxylest_S33"/>
</dbReference>
<reference evidence="7" key="1">
    <citation type="submission" date="2016-10" db="EMBL/GenBank/DDBJ databases">
        <authorList>
            <person name="Varghese N."/>
            <person name="Submissions S."/>
        </authorList>
    </citation>
    <scope>NUCLEOTIDE SEQUENCE [LARGE SCALE GENOMIC DNA]</scope>
    <source>
        <strain evidence="7">CGMCC 4.3525</strain>
    </source>
</reference>
<dbReference type="PANTHER" id="PTHR43248">
    <property type="entry name" value="2-SUCCINYL-6-HYDROXY-2,4-CYCLOHEXADIENE-1-CARBOXYLATE SYNTHASE"/>
    <property type="match status" value="1"/>
</dbReference>
<dbReference type="Pfam" id="PF08386">
    <property type="entry name" value="Abhydrolase_4"/>
    <property type="match status" value="1"/>
</dbReference>
<feature type="chain" id="PRO_5011795272" evidence="3">
    <location>
        <begin position="27"/>
        <end position="627"/>
    </location>
</feature>
<evidence type="ECO:0000256" key="1">
    <source>
        <dbReference type="ARBA" id="ARBA00010088"/>
    </source>
</evidence>
<keyword evidence="2" id="KW-0378">Hydrolase</keyword>
<feature type="signal peptide" evidence="3">
    <location>
        <begin position="1"/>
        <end position="26"/>
    </location>
</feature>
<dbReference type="InterPro" id="IPR029058">
    <property type="entry name" value="AB_hydrolase_fold"/>
</dbReference>
<comment type="similarity">
    <text evidence="1">Belongs to the peptidase S33 family.</text>
</comment>
<evidence type="ECO:0000259" key="4">
    <source>
        <dbReference type="Pfam" id="PF00561"/>
    </source>
</evidence>
<accession>A0A1H9UGW2</accession>
<evidence type="ECO:0000256" key="2">
    <source>
        <dbReference type="ARBA" id="ARBA00022801"/>
    </source>
</evidence>
<name>A0A1H9UGW2_9PSEU</name>
<dbReference type="GO" id="GO:0016787">
    <property type="term" value="F:hydrolase activity"/>
    <property type="evidence" value="ECO:0007669"/>
    <property type="project" value="UniProtKB-KW"/>
</dbReference>
<dbReference type="AlphaFoldDB" id="A0A1H9UGW2"/>
<keyword evidence="7" id="KW-1185">Reference proteome</keyword>
<protein>
    <submittedName>
        <fullName evidence="6">TAP-like protein</fullName>
    </submittedName>
</protein>
<evidence type="ECO:0000256" key="3">
    <source>
        <dbReference type="SAM" id="SignalP"/>
    </source>
</evidence>
<dbReference type="EMBL" id="FOFR01000021">
    <property type="protein sequence ID" value="SES08676.1"/>
    <property type="molecule type" value="Genomic_DNA"/>
</dbReference>
<evidence type="ECO:0000313" key="7">
    <source>
        <dbReference type="Proteomes" id="UP000199352"/>
    </source>
</evidence>
<dbReference type="Proteomes" id="UP000199352">
    <property type="component" value="Unassembled WGS sequence"/>
</dbReference>
<dbReference type="InterPro" id="IPR013595">
    <property type="entry name" value="Pept_S33_TAP-like_C"/>
</dbReference>
<evidence type="ECO:0000313" key="6">
    <source>
        <dbReference type="EMBL" id="SES08676.1"/>
    </source>
</evidence>
<gene>
    <name evidence="6" type="ORF">SAMN05216188_121111</name>
</gene>
<dbReference type="PANTHER" id="PTHR43248:SF25">
    <property type="entry name" value="AB HYDROLASE-1 DOMAIN-CONTAINING PROTEIN-RELATED"/>
    <property type="match status" value="1"/>
</dbReference>
<sequence>MRSTTAGILGATVTLFAIGAVTPAGAGVPPVAHECATATQRCDGRVEVPLDWTDPGSARISVSFAWLPRRDRSRPAEGTVLAIPGGPTAALPMTELYRQALGSVLDRQNMLIVDPRGLGESTPLLCPTGDLGRPDSIAECARHVGSRARYFTSDQAVADFDAVRQALGVRVVSVYGSSYGTVWGHAYATRFPDRTRAVLLDGVMRVGADGYVRSPLGRPVHPDLGNLDVVCRPSRSCRALPGVPQQTWADLVTHLRKHPDPAVPLLSLLRLPQQAVEPAVGRELTAAAAAYLAGDPAPLRRLARTFTGGAVTGQPQTAPDPTVAGYLAYVCGDAVYPYDRTATPEERRQQLDAVYAEQKPFAPFSTDEVLNATHGNETQWCLNWPTPRQSPPVPAQPRYPAVPMLAIGGELDVATPATNAVDIARRFPLGRSLVNRFGGHTPTLGAVAGFTGPYWDCATETMRSFLRAPDRFRQRNGCTAENYRAVGSFPVTSESLPRVPVGGLAGPERALVTAAVATAVDALARRNPNGAATSRLTEEPGLRGGTLQFPGPGTVTLDGVRFVADAAVSGRLTVTTSHRARAELVVADPSGRRRAIGLEWAPFRTADVTAVTGTLDGSRPFHLRYPT</sequence>
<dbReference type="InterPro" id="IPR000073">
    <property type="entry name" value="AB_hydrolase_1"/>
</dbReference>
<keyword evidence="3" id="KW-0732">Signal</keyword>
<organism evidence="6 7">
    <name type="scientific">Lentzea xinjiangensis</name>
    <dbReference type="NCBI Taxonomy" id="402600"/>
    <lineage>
        <taxon>Bacteria</taxon>
        <taxon>Bacillati</taxon>
        <taxon>Actinomycetota</taxon>
        <taxon>Actinomycetes</taxon>
        <taxon>Pseudonocardiales</taxon>
        <taxon>Pseudonocardiaceae</taxon>
        <taxon>Lentzea</taxon>
    </lineage>
</organism>